<sequence length="449" mass="48856">MAYSGPVILVHAQFPSVRPGVPGHSDPSTWVWVPCLEFPVERVNALQISSKPLKWIRYCIGAVTGTQGHLSRRQDVPEPVDYDQPLPPESVPESTALYYHVSAAEKELMFPTDPHLADPPKTNSVHSRAATTTSSIACLTFHQELRERDTYCVANGENELFCDAVHLVPHCKDDDYIKALTTRRCRGREEDIVPTIDDVRNGILLQADFHKMLRRTLAFMPLPNFALDINDVTVLPGAAGPPASSQSQSQMYIIHLFEPLEPFPIANTALRLPPSSSSPPPSPSSSSSLNANPNAHRWPPTALFDATYGAAVLHTFGTPHLHARASAIWDALYYDPHHGGSARSVAAAQVQRRRGRIRRAVARDRMAGTGHGEAGGPALRELAALVPYLGMGLGELAAYLEERARGDVAAEGEEKARVAERVRRWREGVVAAARAERGSDLSGLVGGPG</sequence>
<evidence type="ECO:0000259" key="2">
    <source>
        <dbReference type="Pfam" id="PF13391"/>
    </source>
</evidence>
<comment type="caution">
    <text evidence="3">The sequence shown here is derived from an EMBL/GenBank/DDBJ whole genome shotgun (WGS) entry which is preliminary data.</text>
</comment>
<proteinExistence type="predicted"/>
<dbReference type="InterPro" id="IPR003615">
    <property type="entry name" value="HNH_nuc"/>
</dbReference>
<feature type="region of interest" description="Disordered" evidence="1">
    <location>
        <begin position="268"/>
        <end position="294"/>
    </location>
</feature>
<evidence type="ECO:0000313" key="3">
    <source>
        <dbReference type="EMBL" id="PIL37630.1"/>
    </source>
</evidence>
<name>A0A2G8SV43_9APHY</name>
<gene>
    <name evidence="3" type="ORF">GSI_01324</name>
</gene>
<dbReference type="EMBL" id="AYKW01000001">
    <property type="protein sequence ID" value="PIL37630.1"/>
    <property type="molecule type" value="Genomic_DNA"/>
</dbReference>
<protein>
    <recommendedName>
        <fullName evidence="2">HNH nuclease domain-containing protein</fullName>
    </recommendedName>
</protein>
<dbReference type="Pfam" id="PF13391">
    <property type="entry name" value="HNH_2"/>
    <property type="match status" value="1"/>
</dbReference>
<evidence type="ECO:0000256" key="1">
    <source>
        <dbReference type="SAM" id="MobiDB-lite"/>
    </source>
</evidence>
<accession>A0A2G8SV43</accession>
<dbReference type="AlphaFoldDB" id="A0A2G8SV43"/>
<evidence type="ECO:0000313" key="4">
    <source>
        <dbReference type="Proteomes" id="UP000230002"/>
    </source>
</evidence>
<feature type="domain" description="HNH nuclease" evidence="2">
    <location>
        <begin position="152"/>
        <end position="213"/>
    </location>
</feature>
<organism evidence="3 4">
    <name type="scientific">Ganoderma sinense ZZ0214-1</name>
    <dbReference type="NCBI Taxonomy" id="1077348"/>
    <lineage>
        <taxon>Eukaryota</taxon>
        <taxon>Fungi</taxon>
        <taxon>Dikarya</taxon>
        <taxon>Basidiomycota</taxon>
        <taxon>Agaricomycotina</taxon>
        <taxon>Agaricomycetes</taxon>
        <taxon>Polyporales</taxon>
        <taxon>Polyporaceae</taxon>
        <taxon>Ganoderma</taxon>
    </lineage>
</organism>
<keyword evidence="4" id="KW-1185">Reference proteome</keyword>
<dbReference type="Proteomes" id="UP000230002">
    <property type="component" value="Unassembled WGS sequence"/>
</dbReference>
<reference evidence="3 4" key="1">
    <citation type="journal article" date="2015" name="Sci. Rep.">
        <title>Chromosome-level genome map provides insights into diverse defense mechanisms in the medicinal fungus Ganoderma sinense.</title>
        <authorList>
            <person name="Zhu Y."/>
            <person name="Xu J."/>
            <person name="Sun C."/>
            <person name="Zhou S."/>
            <person name="Xu H."/>
            <person name="Nelson D.R."/>
            <person name="Qian J."/>
            <person name="Song J."/>
            <person name="Luo H."/>
            <person name="Xiang L."/>
            <person name="Li Y."/>
            <person name="Xu Z."/>
            <person name="Ji A."/>
            <person name="Wang L."/>
            <person name="Lu S."/>
            <person name="Hayward A."/>
            <person name="Sun W."/>
            <person name="Li X."/>
            <person name="Schwartz D.C."/>
            <person name="Wang Y."/>
            <person name="Chen S."/>
        </authorList>
    </citation>
    <scope>NUCLEOTIDE SEQUENCE [LARGE SCALE GENOMIC DNA]</scope>
    <source>
        <strain evidence="3 4">ZZ0214-1</strain>
    </source>
</reference>
<dbReference type="OrthoDB" id="2803682at2759"/>